<evidence type="ECO:0000313" key="1">
    <source>
        <dbReference type="EMBL" id="GBP83258.1"/>
    </source>
</evidence>
<name>A0A4C1Z5W7_EUMVA</name>
<evidence type="ECO:0000313" key="2">
    <source>
        <dbReference type="Proteomes" id="UP000299102"/>
    </source>
</evidence>
<gene>
    <name evidence="1" type="ORF">EVAR_52059_1</name>
</gene>
<dbReference type="Proteomes" id="UP000299102">
    <property type="component" value="Unassembled WGS sequence"/>
</dbReference>
<reference evidence="1 2" key="1">
    <citation type="journal article" date="2019" name="Commun. Biol.">
        <title>The bagworm genome reveals a unique fibroin gene that provides high tensile strength.</title>
        <authorList>
            <person name="Kono N."/>
            <person name="Nakamura H."/>
            <person name="Ohtoshi R."/>
            <person name="Tomita M."/>
            <person name="Numata K."/>
            <person name="Arakawa K."/>
        </authorList>
    </citation>
    <scope>NUCLEOTIDE SEQUENCE [LARGE SCALE GENOMIC DNA]</scope>
</reference>
<comment type="caution">
    <text evidence="1">The sequence shown here is derived from an EMBL/GenBank/DDBJ whole genome shotgun (WGS) entry which is preliminary data.</text>
</comment>
<proteinExistence type="predicted"/>
<dbReference type="EMBL" id="BGZK01001611">
    <property type="protein sequence ID" value="GBP83258.1"/>
    <property type="molecule type" value="Genomic_DNA"/>
</dbReference>
<accession>A0A4C1Z5W7</accession>
<sequence length="76" mass="7835">MPDALASETEIYEAAGFGKRRLNGEGLRLDNLVRGGESAARGVGDEAVKIDAGATETRPACVRTARPGGAPPINNV</sequence>
<organism evidence="1 2">
    <name type="scientific">Eumeta variegata</name>
    <name type="common">Bagworm moth</name>
    <name type="synonym">Eumeta japonica</name>
    <dbReference type="NCBI Taxonomy" id="151549"/>
    <lineage>
        <taxon>Eukaryota</taxon>
        <taxon>Metazoa</taxon>
        <taxon>Ecdysozoa</taxon>
        <taxon>Arthropoda</taxon>
        <taxon>Hexapoda</taxon>
        <taxon>Insecta</taxon>
        <taxon>Pterygota</taxon>
        <taxon>Neoptera</taxon>
        <taxon>Endopterygota</taxon>
        <taxon>Lepidoptera</taxon>
        <taxon>Glossata</taxon>
        <taxon>Ditrysia</taxon>
        <taxon>Tineoidea</taxon>
        <taxon>Psychidae</taxon>
        <taxon>Oiketicinae</taxon>
        <taxon>Eumeta</taxon>
    </lineage>
</organism>
<dbReference type="AlphaFoldDB" id="A0A4C1Z5W7"/>
<keyword evidence="2" id="KW-1185">Reference proteome</keyword>
<protein>
    <submittedName>
        <fullName evidence="1">Uncharacterized protein</fullName>
    </submittedName>
</protein>